<evidence type="ECO:0000256" key="1">
    <source>
        <dbReference type="SAM" id="Phobius"/>
    </source>
</evidence>
<sequence length="829" mass="92208">MRKLLALFIFLTFLAGCEGDSVHRAAERMSNDNSLDKNMVLNAFEAQYGCDVVQDSVERAQRGVSDTGKAKYNCQGDNNTFTSVNEPREKGENIIQTVVKVIMVPFLLLGILVVIQNKSTGNNGIKTNVFIFILENAFNLIVRFKMVSILVFLAIFGLMISKNAQNEILEQKVYREAPIKIPNFSIKTGLALNIFEYQLCIKSNTIPQSNEDAAIRISKIGYGYELKGAYMNCQLDGGFAVDRLGNEIARRYSLLDFETLQERQVRENLAKLIAATDVLATRVAAAEGEVIRRSVPDFLTCENLPTQFSGMEPEDTHNVVMKTLECVSRDFVFNMSKYSGMTEKEIDNLEAKTKGRNVFMCSGEFVKQTGTDLAGIRAKYQACVTQNCNGSGSSYACGVALAKYNSVFPDEEADLLTIPTTGFYEKPINYNSAKMILGTISVKFTMDEEVKPRKQNGMPIASFPSSSAYGRMTYEQTQNFYTRSDLFYSEKHKQNFSVSNLISQLDPGNGGLFGLDKFFACYNQPYSITPEYHNCQDFPSESKILGNTFWASASMLTLGNKLMKKSDARKKEKAEEVAYSAIKGGISVVGISKKVAAGFLPFIYSEGLPVFEDVFEENYQRIMGQRSEYYAAMTCSLLSDACSRTIDTIASILYAASVVFNFVIPLGYLLAFITILTGYFAFIYAKGTLAGPRYAIKYGSDQARNDIDKHDSIIDMENTWLKPLAFVTGFYLSNIFFLIFSLIYIGNPYEFASSILSISLDDLFVAKVVASIVALLTIYISFTACVMMWVNYIASVEHRDGVVTASDGKFQNAAELGRYAKSMTGKGLQ</sequence>
<dbReference type="AlphaFoldDB" id="I7CA76"/>
<keyword evidence="1" id="KW-0472">Membrane</keyword>
<organism evidence="2 3">
    <name type="scientific">Pseudomonas putida (strain DOT-T1E)</name>
    <dbReference type="NCBI Taxonomy" id="1196325"/>
    <lineage>
        <taxon>Bacteria</taxon>
        <taxon>Pseudomonadati</taxon>
        <taxon>Pseudomonadota</taxon>
        <taxon>Gammaproteobacteria</taxon>
        <taxon>Pseudomonadales</taxon>
        <taxon>Pseudomonadaceae</taxon>
        <taxon>Pseudomonas</taxon>
    </lineage>
</organism>
<dbReference type="PATRIC" id="fig|1196325.3.peg.2874"/>
<dbReference type="PROSITE" id="PS51257">
    <property type="entry name" value="PROKAR_LIPOPROTEIN"/>
    <property type="match status" value="1"/>
</dbReference>
<name>I7CA76_PSEPT</name>
<keyword evidence="1" id="KW-1133">Transmembrane helix</keyword>
<reference evidence="3" key="1">
    <citation type="journal article" date="2013" name="Microb. Biotechnol.">
        <title>Metabolic potential of the organic-solvent tolerant Pseudomonas putida DOT-T1E deduced from its annotated genome.</title>
        <authorList>
            <person name="Udaondo Z."/>
            <person name="Molina L."/>
            <person name="Daniels C."/>
            <person name="Gomez M.J."/>
            <person name="Molina-Henares M.A."/>
            <person name="Matilla M.A."/>
            <person name="Roca A."/>
            <person name="Fernandez M."/>
            <person name="Duque E."/>
            <person name="Segura A."/>
            <person name="Ramos J.L."/>
        </authorList>
    </citation>
    <scope>NUCLEOTIDE SEQUENCE [LARGE SCALE GENOMIC DNA]</scope>
    <source>
        <strain evidence="3">DOT-T1E</strain>
    </source>
</reference>
<feature type="transmembrane region" description="Helical" evidence="1">
    <location>
        <begin position="652"/>
        <end position="685"/>
    </location>
</feature>
<accession>I7CA76</accession>
<evidence type="ECO:0000313" key="2">
    <source>
        <dbReference type="EMBL" id="AFO48729.1"/>
    </source>
</evidence>
<dbReference type="HOGENOM" id="CLU_341904_0_0_6"/>
<feature type="transmembrane region" description="Helical" evidence="1">
    <location>
        <begin position="765"/>
        <end position="790"/>
    </location>
</feature>
<dbReference type="Proteomes" id="UP000006503">
    <property type="component" value="Chromosome"/>
</dbReference>
<proteinExistence type="predicted"/>
<protein>
    <submittedName>
        <fullName evidence="2">Uncharacterized protein</fullName>
    </submittedName>
</protein>
<evidence type="ECO:0000313" key="3">
    <source>
        <dbReference type="Proteomes" id="UP000006503"/>
    </source>
</evidence>
<keyword evidence="1" id="KW-0812">Transmembrane</keyword>
<feature type="transmembrane region" description="Helical" evidence="1">
    <location>
        <begin position="94"/>
        <end position="115"/>
    </location>
</feature>
<feature type="transmembrane region" description="Helical" evidence="1">
    <location>
        <begin position="724"/>
        <end position="745"/>
    </location>
</feature>
<feature type="transmembrane region" description="Helical" evidence="1">
    <location>
        <begin position="136"/>
        <end position="160"/>
    </location>
</feature>
<gene>
    <name evidence="2" type="ordered locus">T1E_2890</name>
</gene>
<dbReference type="KEGG" id="ppx:T1E_2890"/>
<dbReference type="EMBL" id="CP003734">
    <property type="protein sequence ID" value="AFO48729.1"/>
    <property type="molecule type" value="Genomic_DNA"/>
</dbReference>